<comment type="caution">
    <text evidence="1">The sequence shown here is derived from an EMBL/GenBank/DDBJ whole genome shotgun (WGS) entry which is preliminary data.</text>
</comment>
<name>A0ABP8Y7S1_9MICO</name>
<evidence type="ECO:0000313" key="1">
    <source>
        <dbReference type="EMBL" id="GAA4723675.1"/>
    </source>
</evidence>
<sequence>MSGPVALFGGSGLVVGTGGVDGSGLLGVPSGTPAPAPVLLGALSAAAGAAAGGTTGGRGAWGASDCSEGVTGWAFSGDLGAG</sequence>
<dbReference type="EMBL" id="BAABHM010000036">
    <property type="protein sequence ID" value="GAA4723675.1"/>
    <property type="molecule type" value="Genomic_DNA"/>
</dbReference>
<accession>A0ABP8Y7S1</accession>
<organism evidence="1 2">
    <name type="scientific">Promicromonospora umidemergens</name>
    <dbReference type="NCBI Taxonomy" id="629679"/>
    <lineage>
        <taxon>Bacteria</taxon>
        <taxon>Bacillati</taxon>
        <taxon>Actinomycetota</taxon>
        <taxon>Actinomycetes</taxon>
        <taxon>Micrococcales</taxon>
        <taxon>Promicromonosporaceae</taxon>
        <taxon>Promicromonospora</taxon>
    </lineage>
</organism>
<reference evidence="2" key="1">
    <citation type="journal article" date="2019" name="Int. J. Syst. Evol. Microbiol.">
        <title>The Global Catalogue of Microorganisms (GCM) 10K type strain sequencing project: providing services to taxonomists for standard genome sequencing and annotation.</title>
        <authorList>
            <consortium name="The Broad Institute Genomics Platform"/>
            <consortium name="The Broad Institute Genome Sequencing Center for Infectious Disease"/>
            <person name="Wu L."/>
            <person name="Ma J."/>
        </authorList>
    </citation>
    <scope>NUCLEOTIDE SEQUENCE [LARGE SCALE GENOMIC DNA]</scope>
    <source>
        <strain evidence="2">JCM 17975</strain>
    </source>
</reference>
<proteinExistence type="predicted"/>
<evidence type="ECO:0000313" key="2">
    <source>
        <dbReference type="Proteomes" id="UP001500843"/>
    </source>
</evidence>
<keyword evidence="2" id="KW-1185">Reference proteome</keyword>
<dbReference type="Proteomes" id="UP001500843">
    <property type="component" value="Unassembled WGS sequence"/>
</dbReference>
<protein>
    <submittedName>
        <fullName evidence="1">Uncharacterized protein</fullName>
    </submittedName>
</protein>
<gene>
    <name evidence="1" type="ORF">GCM10023198_55720</name>
</gene>